<reference evidence="1 2" key="1">
    <citation type="submission" date="2015-10" db="EMBL/GenBank/DDBJ databases">
        <title>Genome sequencing of Penicillium freii.</title>
        <authorList>
            <person name="Nguyen H.D."/>
            <person name="Visagie C.M."/>
            <person name="Seifert K.A."/>
        </authorList>
    </citation>
    <scope>NUCLEOTIDE SEQUENCE [LARGE SCALE GENOMIC DNA]</scope>
    <source>
        <strain evidence="1 2">DAOM 242723</strain>
    </source>
</reference>
<evidence type="ECO:0000313" key="1">
    <source>
        <dbReference type="EMBL" id="KUM59353.1"/>
    </source>
</evidence>
<accession>A0A101MF99</accession>
<dbReference type="Proteomes" id="UP000055045">
    <property type="component" value="Unassembled WGS sequence"/>
</dbReference>
<evidence type="ECO:0000313" key="2">
    <source>
        <dbReference type="Proteomes" id="UP000055045"/>
    </source>
</evidence>
<keyword evidence="2" id="KW-1185">Reference proteome</keyword>
<protein>
    <submittedName>
        <fullName evidence="1">Uncharacterized protein</fullName>
    </submittedName>
</protein>
<dbReference type="PROSITE" id="PS51257">
    <property type="entry name" value="PROKAR_LIPOPROTEIN"/>
    <property type="match status" value="1"/>
</dbReference>
<gene>
    <name evidence="1" type="ORF">ACN42_g7787</name>
</gene>
<dbReference type="AlphaFoldDB" id="A0A101MF99"/>
<sequence>MVSIVRLAVKYYAASAAYGALSCLLDPLWVLFLDALFKCSFGYSFRYIRRSSNMSESNPLTPGLDSAQPPIVYQSQPLIPHPPITTEERVAVLTRLLDPNDSFYLPVQSKNITALINFYEEGKITVNDEAFVVDGHIASREECITAEKAIFLEGQLDLTSACLIDDR</sequence>
<comment type="caution">
    <text evidence="1">The sequence shown here is derived from an EMBL/GenBank/DDBJ whole genome shotgun (WGS) entry which is preliminary data.</text>
</comment>
<organism evidence="1 2">
    <name type="scientific">Penicillium freii</name>
    <dbReference type="NCBI Taxonomy" id="48697"/>
    <lineage>
        <taxon>Eukaryota</taxon>
        <taxon>Fungi</taxon>
        <taxon>Dikarya</taxon>
        <taxon>Ascomycota</taxon>
        <taxon>Pezizomycotina</taxon>
        <taxon>Eurotiomycetes</taxon>
        <taxon>Eurotiomycetidae</taxon>
        <taxon>Eurotiales</taxon>
        <taxon>Aspergillaceae</taxon>
        <taxon>Penicillium</taxon>
    </lineage>
</organism>
<proteinExistence type="predicted"/>
<name>A0A101MF99_PENFR</name>
<dbReference type="EMBL" id="LLXE01000229">
    <property type="protein sequence ID" value="KUM59353.1"/>
    <property type="molecule type" value="Genomic_DNA"/>
</dbReference>